<feature type="domain" description="Protein kinase" evidence="11">
    <location>
        <begin position="17"/>
        <end position="309"/>
    </location>
</feature>
<dbReference type="VEuPathDB" id="FungiDB:H257_09325"/>
<accession>A0A397B2J7</accession>
<dbReference type="AlphaFoldDB" id="A0A397B2J7"/>
<evidence type="ECO:0000313" key="13">
    <source>
        <dbReference type="Proteomes" id="UP000265427"/>
    </source>
</evidence>
<evidence type="ECO:0000256" key="6">
    <source>
        <dbReference type="ARBA" id="ARBA00038543"/>
    </source>
</evidence>
<keyword evidence="3" id="KW-0547">Nucleotide-binding</keyword>
<dbReference type="InterPro" id="IPR011009">
    <property type="entry name" value="Kinase-like_dom_sf"/>
</dbReference>
<evidence type="ECO:0000256" key="9">
    <source>
        <dbReference type="ARBA" id="ARBA00042858"/>
    </source>
</evidence>
<name>A0A397B2J7_APHAT</name>
<dbReference type="InterPro" id="IPR000719">
    <property type="entry name" value="Prot_kinase_dom"/>
</dbReference>
<evidence type="ECO:0000256" key="8">
    <source>
        <dbReference type="ARBA" id="ARBA00041902"/>
    </source>
</evidence>
<evidence type="ECO:0000256" key="1">
    <source>
        <dbReference type="ARBA" id="ARBA00022527"/>
    </source>
</evidence>
<feature type="region of interest" description="Disordered" evidence="10">
    <location>
        <begin position="36"/>
        <end position="55"/>
    </location>
</feature>
<dbReference type="Proteomes" id="UP000265427">
    <property type="component" value="Unassembled WGS sequence"/>
</dbReference>
<evidence type="ECO:0000256" key="7">
    <source>
        <dbReference type="ARBA" id="ARBA00039612"/>
    </source>
</evidence>
<dbReference type="Pfam" id="PF07714">
    <property type="entry name" value="PK_Tyr_Ser-Thr"/>
    <property type="match status" value="1"/>
</dbReference>
<dbReference type="SUPFAM" id="SSF56112">
    <property type="entry name" value="Protein kinase-like (PK-like)"/>
    <property type="match status" value="1"/>
</dbReference>
<dbReference type="SMART" id="SM00220">
    <property type="entry name" value="S_TKc"/>
    <property type="match status" value="1"/>
</dbReference>
<feature type="compositionally biased region" description="Basic and acidic residues" evidence="10">
    <location>
        <begin position="41"/>
        <end position="50"/>
    </location>
</feature>
<evidence type="ECO:0000256" key="2">
    <source>
        <dbReference type="ARBA" id="ARBA00022679"/>
    </source>
</evidence>
<dbReference type="Gene3D" id="3.30.200.20">
    <property type="entry name" value="Phosphorylase Kinase, domain 1"/>
    <property type="match status" value="1"/>
</dbReference>
<keyword evidence="5" id="KW-0067">ATP-binding</keyword>
<dbReference type="GO" id="GO:0016592">
    <property type="term" value="C:mediator complex"/>
    <property type="evidence" value="ECO:0007669"/>
    <property type="project" value="TreeGrafter"/>
</dbReference>
<evidence type="ECO:0000313" key="12">
    <source>
        <dbReference type="EMBL" id="RHY12745.1"/>
    </source>
</evidence>
<dbReference type="PANTHER" id="PTHR24056">
    <property type="entry name" value="CELL DIVISION PROTEIN KINASE"/>
    <property type="match status" value="1"/>
</dbReference>
<dbReference type="PROSITE" id="PS50011">
    <property type="entry name" value="PROTEIN_KINASE_DOM"/>
    <property type="match status" value="1"/>
</dbReference>
<comment type="subunit">
    <text evidence="6">May form a complex composed of at least the catalytic subunit CRK2 and a cyclin.</text>
</comment>
<keyword evidence="1" id="KW-0723">Serine/threonine-protein kinase</keyword>
<evidence type="ECO:0000256" key="3">
    <source>
        <dbReference type="ARBA" id="ARBA00022741"/>
    </source>
</evidence>
<proteinExistence type="predicted"/>
<organism evidence="12 13">
    <name type="scientific">Aphanomyces astaci</name>
    <name type="common">Crayfish plague agent</name>
    <dbReference type="NCBI Taxonomy" id="112090"/>
    <lineage>
        <taxon>Eukaryota</taxon>
        <taxon>Sar</taxon>
        <taxon>Stramenopiles</taxon>
        <taxon>Oomycota</taxon>
        <taxon>Saprolegniomycetes</taxon>
        <taxon>Saprolegniales</taxon>
        <taxon>Verrucalvaceae</taxon>
        <taxon>Aphanomyces</taxon>
    </lineage>
</organism>
<evidence type="ECO:0000259" key="11">
    <source>
        <dbReference type="PROSITE" id="PS50011"/>
    </source>
</evidence>
<dbReference type="EMBL" id="QUSZ01004792">
    <property type="protein sequence ID" value="RHY12745.1"/>
    <property type="molecule type" value="Genomic_DNA"/>
</dbReference>
<dbReference type="GO" id="GO:0004674">
    <property type="term" value="F:protein serine/threonine kinase activity"/>
    <property type="evidence" value="ECO:0007669"/>
    <property type="project" value="UniProtKB-KW"/>
</dbReference>
<dbReference type="InterPro" id="IPR001245">
    <property type="entry name" value="Ser-Thr/Tyr_kinase_cat_dom"/>
</dbReference>
<sequence>MRRQALLQKRLNLSDKYRLLEKIGEGAYGMVYKAESLAPSPRDHNSRERTPDDEEQTFAVKVIKTQKEGKNEVVLSIATVREIKILREMHHDNVVHLHDVYIFKRATMREFPRTANIRRNIKAPQQPEIDSQLAAWVVNANDKGASITGQVIKRKGQLLARESSTWMAQSASPADGCIGFNNTFKMYRMHGEAASANSSVQLNDDMCAANRKILLVWDNASSHNAVGVELTHGSLPFTSSLARVTRTRSMETVVAVPLPPPNQAKMDELRMQSVEHVAASSSQSHVEKRLEEKSNRQLVMAAAMEKNLLEQEAVQIALLRQQEDLVHQQDELKRTMANQAKATAEHQEMLRQASDAMRQQHYTVEELSKKVRRDSERWGLFAEGANQRSSVVGEAAAATSRVENPMGVQHLCTRAARSASVVSSWTSI</sequence>
<gene>
    <name evidence="12" type="ORF">DYB36_000647</name>
</gene>
<keyword evidence="4" id="KW-0418">Kinase</keyword>
<dbReference type="GO" id="GO:0005524">
    <property type="term" value="F:ATP binding"/>
    <property type="evidence" value="ECO:0007669"/>
    <property type="project" value="UniProtKB-KW"/>
</dbReference>
<dbReference type="VEuPathDB" id="FungiDB:H257_06077"/>
<evidence type="ECO:0000256" key="5">
    <source>
        <dbReference type="ARBA" id="ARBA00022840"/>
    </source>
</evidence>
<dbReference type="PANTHER" id="PTHR24056:SF495">
    <property type="entry name" value="CYCLIN-DEPENDENT KINASE 8-RELATED"/>
    <property type="match status" value="1"/>
</dbReference>
<evidence type="ECO:0000256" key="10">
    <source>
        <dbReference type="SAM" id="MobiDB-lite"/>
    </source>
</evidence>
<protein>
    <recommendedName>
        <fullName evidence="7">Cyclin-dependent kinase 2 homolog</fullName>
    </recommendedName>
    <alternativeName>
        <fullName evidence="8">Cell division control protein 2 homolog</fullName>
    </alternativeName>
    <alternativeName>
        <fullName evidence="9">cdc2-related kinase 2</fullName>
    </alternativeName>
</protein>
<dbReference type="InterPro" id="IPR050108">
    <property type="entry name" value="CDK"/>
</dbReference>
<reference evidence="12 13" key="1">
    <citation type="submission" date="2018-08" db="EMBL/GenBank/DDBJ databases">
        <title>Aphanomyces genome sequencing and annotation.</title>
        <authorList>
            <person name="Minardi D."/>
            <person name="Oidtmann B."/>
            <person name="Van Der Giezen M."/>
            <person name="Studholme D.J."/>
        </authorList>
    </citation>
    <scope>NUCLEOTIDE SEQUENCE [LARGE SCALE GENOMIC DNA]</scope>
    <source>
        <strain evidence="12 13">Kv</strain>
    </source>
</reference>
<dbReference type="VEuPathDB" id="FungiDB:H257_09324"/>
<evidence type="ECO:0000256" key="4">
    <source>
        <dbReference type="ARBA" id="ARBA00022777"/>
    </source>
</evidence>
<comment type="caution">
    <text evidence="12">The sequence shown here is derived from an EMBL/GenBank/DDBJ whole genome shotgun (WGS) entry which is preliminary data.</text>
</comment>
<keyword evidence="2" id="KW-0808">Transferase</keyword>